<reference evidence="7 8" key="1">
    <citation type="submission" date="2024-07" db="EMBL/GenBank/DDBJ databases">
        <title>Section-level genome sequencing and comparative genomics of Aspergillus sections Usti and Cavernicolus.</title>
        <authorList>
            <consortium name="Lawrence Berkeley National Laboratory"/>
            <person name="Nybo J.L."/>
            <person name="Vesth T.C."/>
            <person name="Theobald S."/>
            <person name="Frisvad J.C."/>
            <person name="Larsen T.O."/>
            <person name="Kjaerboelling I."/>
            <person name="Rothschild-Mancinelli K."/>
            <person name="Lyhne E.K."/>
            <person name="Kogle M.E."/>
            <person name="Barry K."/>
            <person name="Clum A."/>
            <person name="Na H."/>
            <person name="Ledsgaard L."/>
            <person name="Lin J."/>
            <person name="Lipzen A."/>
            <person name="Kuo A."/>
            <person name="Riley R."/>
            <person name="Mondo S."/>
            <person name="Labutti K."/>
            <person name="Haridas S."/>
            <person name="Pangalinan J."/>
            <person name="Salamov A.A."/>
            <person name="Simmons B.A."/>
            <person name="Magnuson J.K."/>
            <person name="Chen J."/>
            <person name="Drula E."/>
            <person name="Henrissat B."/>
            <person name="Wiebenga A."/>
            <person name="Lubbers R.J."/>
            <person name="Gomes A.C."/>
            <person name="Makela M.R."/>
            <person name="Stajich J."/>
            <person name="Grigoriev I.V."/>
            <person name="Mortensen U.H."/>
            <person name="De Vries R.P."/>
            <person name="Baker S.E."/>
            <person name="Andersen M.R."/>
        </authorList>
    </citation>
    <scope>NUCLEOTIDE SEQUENCE [LARGE SCALE GENOMIC DNA]</scope>
    <source>
        <strain evidence="7 8">CBS 123904</strain>
    </source>
</reference>
<evidence type="ECO:0000313" key="8">
    <source>
        <dbReference type="Proteomes" id="UP001610446"/>
    </source>
</evidence>
<name>A0ABR4JPV1_9EURO</name>
<evidence type="ECO:0000313" key="7">
    <source>
        <dbReference type="EMBL" id="KAL2842055.1"/>
    </source>
</evidence>
<dbReference type="Proteomes" id="UP001610446">
    <property type="component" value="Unassembled WGS sequence"/>
</dbReference>
<dbReference type="InterPro" id="IPR011701">
    <property type="entry name" value="MFS"/>
</dbReference>
<keyword evidence="3 5" id="KW-1133">Transmembrane helix</keyword>
<dbReference type="InterPro" id="IPR036259">
    <property type="entry name" value="MFS_trans_sf"/>
</dbReference>
<proteinExistence type="predicted"/>
<dbReference type="PANTHER" id="PTHR23502">
    <property type="entry name" value="MAJOR FACILITATOR SUPERFAMILY"/>
    <property type="match status" value="1"/>
</dbReference>
<feature type="transmembrane region" description="Helical" evidence="5">
    <location>
        <begin position="291"/>
        <end position="313"/>
    </location>
</feature>
<keyword evidence="8" id="KW-1185">Reference proteome</keyword>
<dbReference type="SUPFAM" id="SSF103473">
    <property type="entry name" value="MFS general substrate transporter"/>
    <property type="match status" value="1"/>
</dbReference>
<evidence type="ECO:0000256" key="3">
    <source>
        <dbReference type="ARBA" id="ARBA00022989"/>
    </source>
</evidence>
<feature type="transmembrane region" description="Helical" evidence="5">
    <location>
        <begin position="159"/>
        <end position="177"/>
    </location>
</feature>
<gene>
    <name evidence="7" type="ORF">BJY01DRAFT_249289</name>
</gene>
<evidence type="ECO:0000256" key="4">
    <source>
        <dbReference type="ARBA" id="ARBA00023136"/>
    </source>
</evidence>
<comment type="caution">
    <text evidence="7">The sequence shown here is derived from an EMBL/GenBank/DDBJ whole genome shotgun (WGS) entry which is preliminary data.</text>
</comment>
<evidence type="ECO:0000256" key="1">
    <source>
        <dbReference type="ARBA" id="ARBA00004141"/>
    </source>
</evidence>
<evidence type="ECO:0000259" key="6">
    <source>
        <dbReference type="PROSITE" id="PS50850"/>
    </source>
</evidence>
<feature type="transmembrane region" description="Helical" evidence="5">
    <location>
        <begin position="468"/>
        <end position="492"/>
    </location>
</feature>
<protein>
    <submittedName>
        <fullName evidence="7">Major facilitator superfamily domain-containing protein</fullName>
    </submittedName>
</protein>
<dbReference type="PANTHER" id="PTHR23502:SF2">
    <property type="entry name" value="TRANSPORTER, PUTATIVE (AFU_ORTHOLOGUE AFUA_2G08910)-RELATED"/>
    <property type="match status" value="1"/>
</dbReference>
<feature type="transmembrane region" description="Helical" evidence="5">
    <location>
        <begin position="101"/>
        <end position="119"/>
    </location>
</feature>
<keyword evidence="4 5" id="KW-0472">Membrane</keyword>
<feature type="transmembrane region" description="Helical" evidence="5">
    <location>
        <begin position="131"/>
        <end position="153"/>
    </location>
</feature>
<feature type="transmembrane region" description="Helical" evidence="5">
    <location>
        <begin position="66"/>
        <end position="89"/>
    </location>
</feature>
<accession>A0ABR4JPV1</accession>
<feature type="transmembrane region" description="Helical" evidence="5">
    <location>
        <begin position="219"/>
        <end position="238"/>
    </location>
</feature>
<organism evidence="7 8">
    <name type="scientific">Aspergillus pseudoustus</name>
    <dbReference type="NCBI Taxonomy" id="1810923"/>
    <lineage>
        <taxon>Eukaryota</taxon>
        <taxon>Fungi</taxon>
        <taxon>Dikarya</taxon>
        <taxon>Ascomycota</taxon>
        <taxon>Pezizomycotina</taxon>
        <taxon>Eurotiomycetes</taxon>
        <taxon>Eurotiomycetidae</taxon>
        <taxon>Eurotiales</taxon>
        <taxon>Aspergillaceae</taxon>
        <taxon>Aspergillus</taxon>
        <taxon>Aspergillus subgen. Nidulantes</taxon>
    </lineage>
</organism>
<feature type="transmembrane region" description="Helical" evidence="5">
    <location>
        <begin position="333"/>
        <end position="356"/>
    </location>
</feature>
<dbReference type="PROSITE" id="PS50850">
    <property type="entry name" value="MFS"/>
    <property type="match status" value="1"/>
</dbReference>
<dbReference type="Gene3D" id="1.20.1250.20">
    <property type="entry name" value="MFS general substrate transporter like domains"/>
    <property type="match status" value="1"/>
</dbReference>
<sequence>MDKSAAEHVEAAEKGKVPESSTVIALSPEHRDYLLNRHGTLDLNPLPSMSDADPYNWPAWKKTVNLAFVAFHAMMATFTAAAIQCAFVEIAEDLNVTVHRASYLTSLVIAIIGGAPLFWRPFADRYGRRPILLFSLLVSIVGNIGCAKSPSYATMGLCRAITAFFICPAAAIGSGVVREMFFKRDCARYMGVWTLMVTLGVPSAPFIFGFVATRVGYRWIYWILAITNAVQLILYFFFGAETRYIVAAEDHTEAKVPGYTSRLLTMKRLDHRPLTVAEFLRPLGLAARPCVLLPSVAYAMVFLFASILISIEIPQIFPEKFGLDAEQVGLQNLSIIIGSGVGEVIGGRLSDQWMWYRDKTLKRKRANAKAPVPEYRLWLSYAGLALVIAGVVVFLVQTENASAHWNVTPLIGAAIAAAGNQIVTTVNITYAVDCYPTEAAAIGVFVNFVRQTWGFIGPFWFPEMLEKVGLYASNGIIIALLFAVSVIPTICLQWRGDRWR</sequence>
<evidence type="ECO:0000256" key="5">
    <source>
        <dbReference type="SAM" id="Phobius"/>
    </source>
</evidence>
<keyword evidence="2 5" id="KW-0812">Transmembrane</keyword>
<evidence type="ECO:0000256" key="2">
    <source>
        <dbReference type="ARBA" id="ARBA00022692"/>
    </source>
</evidence>
<dbReference type="EMBL" id="JBFXLU010000103">
    <property type="protein sequence ID" value="KAL2842055.1"/>
    <property type="molecule type" value="Genomic_DNA"/>
</dbReference>
<feature type="domain" description="Major facilitator superfamily (MFS) profile" evidence="6">
    <location>
        <begin position="65"/>
        <end position="491"/>
    </location>
</feature>
<comment type="subcellular location">
    <subcellularLocation>
        <location evidence="1">Membrane</location>
        <topology evidence="1">Multi-pass membrane protein</topology>
    </subcellularLocation>
</comment>
<dbReference type="Pfam" id="PF07690">
    <property type="entry name" value="MFS_1"/>
    <property type="match status" value="1"/>
</dbReference>
<feature type="transmembrane region" description="Helical" evidence="5">
    <location>
        <begin position="189"/>
        <end position="213"/>
    </location>
</feature>
<feature type="transmembrane region" description="Helical" evidence="5">
    <location>
        <begin position="377"/>
        <end position="396"/>
    </location>
</feature>
<dbReference type="InterPro" id="IPR020846">
    <property type="entry name" value="MFS_dom"/>
</dbReference>